<accession>A0A009HM39</accession>
<reference evidence="2 3" key="1">
    <citation type="submission" date="2014-02" db="EMBL/GenBank/DDBJ databases">
        <title>Comparative genomics and transcriptomics to identify genetic mechanisms underlying the emergence of carbapenem resistant Acinetobacter baumannii (CRAb).</title>
        <authorList>
            <person name="Harris A.D."/>
            <person name="Johnson K.J."/>
            <person name="George J."/>
            <person name="Shefchek K."/>
            <person name="Daugherty S.C."/>
            <person name="Parankush S."/>
            <person name="Sadzewicz L."/>
            <person name="Tallon L."/>
            <person name="Sengamalay N."/>
            <person name="Hazen T.H."/>
            <person name="Rasko D.A."/>
        </authorList>
    </citation>
    <scope>NUCLEOTIDE SEQUENCE [LARGE SCALE GENOMIC DNA]</scope>
    <source>
        <strain evidence="2 3">1295743</strain>
    </source>
</reference>
<evidence type="ECO:0000313" key="3">
    <source>
        <dbReference type="Proteomes" id="UP000020595"/>
    </source>
</evidence>
<dbReference type="Proteomes" id="UP000020595">
    <property type="component" value="Unassembled WGS sequence"/>
</dbReference>
<keyword evidence="1" id="KW-0472">Membrane</keyword>
<evidence type="ECO:0000256" key="1">
    <source>
        <dbReference type="SAM" id="Phobius"/>
    </source>
</evidence>
<name>A0A009HM39_ACIB9</name>
<sequence>MMRTIRIILFFNLLFYINLIFSISFLVTSLSTTNITCKISETAALGI</sequence>
<keyword evidence="1" id="KW-0812">Transmembrane</keyword>
<gene>
    <name evidence="2" type="ORF">J512_3527</name>
</gene>
<organism evidence="2 3">
    <name type="scientific">Acinetobacter baumannii (strain 1295743)</name>
    <dbReference type="NCBI Taxonomy" id="1310613"/>
    <lineage>
        <taxon>Bacteria</taxon>
        <taxon>Pseudomonadati</taxon>
        <taxon>Pseudomonadota</taxon>
        <taxon>Gammaproteobacteria</taxon>
        <taxon>Moraxellales</taxon>
        <taxon>Moraxellaceae</taxon>
        <taxon>Acinetobacter</taxon>
        <taxon>Acinetobacter calcoaceticus/baumannii complex</taxon>
    </lineage>
</organism>
<comment type="caution">
    <text evidence="2">The sequence shown here is derived from an EMBL/GenBank/DDBJ whole genome shotgun (WGS) entry which is preliminary data.</text>
</comment>
<feature type="transmembrane region" description="Helical" evidence="1">
    <location>
        <begin position="7"/>
        <end position="27"/>
    </location>
</feature>
<keyword evidence="1" id="KW-1133">Transmembrane helix</keyword>
<dbReference type="AlphaFoldDB" id="A0A009HM39"/>
<proteinExistence type="predicted"/>
<protein>
    <submittedName>
        <fullName evidence="2">Uncharacterized protein</fullName>
    </submittedName>
</protein>
<dbReference type="EMBL" id="JEWH01000063">
    <property type="protein sequence ID" value="EXB04035.1"/>
    <property type="molecule type" value="Genomic_DNA"/>
</dbReference>
<evidence type="ECO:0000313" key="2">
    <source>
        <dbReference type="EMBL" id="EXB04035.1"/>
    </source>
</evidence>